<evidence type="ECO:0000313" key="2">
    <source>
        <dbReference type="EMBL" id="GGD14839.1"/>
    </source>
</evidence>
<reference evidence="2" key="1">
    <citation type="journal article" date="2014" name="Int. J. Syst. Evol. Microbiol.">
        <title>Complete genome sequence of Corynebacterium casei LMG S-19264T (=DSM 44701T), isolated from a smear-ripened cheese.</title>
        <authorList>
            <consortium name="US DOE Joint Genome Institute (JGI-PGF)"/>
            <person name="Walter F."/>
            <person name="Albersmeier A."/>
            <person name="Kalinowski J."/>
            <person name="Ruckert C."/>
        </authorList>
    </citation>
    <scope>NUCLEOTIDE SEQUENCE</scope>
    <source>
        <strain evidence="2">CGMCC 1.15493</strain>
    </source>
</reference>
<dbReference type="AlphaFoldDB" id="A0A916XVU9"/>
<accession>A0A916XVU9</accession>
<dbReference type="RefSeq" id="WP_188850143.1">
    <property type="nucleotide sequence ID" value="NZ_BMJJ01000003.1"/>
</dbReference>
<comment type="caution">
    <text evidence="2">The sequence shown here is derived from an EMBL/GenBank/DDBJ whole genome shotgun (WGS) entry which is preliminary data.</text>
</comment>
<feature type="compositionally biased region" description="Basic and acidic residues" evidence="1">
    <location>
        <begin position="56"/>
        <end position="69"/>
    </location>
</feature>
<keyword evidence="3" id="KW-1185">Reference proteome</keyword>
<proteinExistence type="predicted"/>
<reference evidence="2" key="2">
    <citation type="submission" date="2020-09" db="EMBL/GenBank/DDBJ databases">
        <authorList>
            <person name="Sun Q."/>
            <person name="Zhou Y."/>
        </authorList>
    </citation>
    <scope>NUCLEOTIDE SEQUENCE</scope>
    <source>
        <strain evidence="2">CGMCC 1.15493</strain>
    </source>
</reference>
<protein>
    <submittedName>
        <fullName evidence="2">Uncharacterized protein</fullName>
    </submittedName>
</protein>
<dbReference type="EMBL" id="BMJJ01000003">
    <property type="protein sequence ID" value="GGD14839.1"/>
    <property type="molecule type" value="Genomic_DNA"/>
</dbReference>
<sequence length="69" mass="7401">MNEDRNGTQQASNKARCGRLALSMRADEAAVPTVASPGRMDALAAAVPTRPSRLSTSERLRRLEDFSAA</sequence>
<organism evidence="2 3">
    <name type="scientific">Aureimonas glaciei</name>
    <dbReference type="NCBI Taxonomy" id="1776957"/>
    <lineage>
        <taxon>Bacteria</taxon>
        <taxon>Pseudomonadati</taxon>
        <taxon>Pseudomonadota</taxon>
        <taxon>Alphaproteobacteria</taxon>
        <taxon>Hyphomicrobiales</taxon>
        <taxon>Aurantimonadaceae</taxon>
        <taxon>Aureimonas</taxon>
    </lineage>
</organism>
<feature type="region of interest" description="Disordered" evidence="1">
    <location>
        <begin position="46"/>
        <end position="69"/>
    </location>
</feature>
<name>A0A916XVU9_9HYPH</name>
<evidence type="ECO:0000313" key="3">
    <source>
        <dbReference type="Proteomes" id="UP000613160"/>
    </source>
</evidence>
<evidence type="ECO:0000256" key="1">
    <source>
        <dbReference type="SAM" id="MobiDB-lite"/>
    </source>
</evidence>
<dbReference type="Proteomes" id="UP000613160">
    <property type="component" value="Unassembled WGS sequence"/>
</dbReference>
<gene>
    <name evidence="2" type="ORF">GCM10011335_16990</name>
</gene>